<evidence type="ECO:0000256" key="1">
    <source>
        <dbReference type="SAM" id="MobiDB-lite"/>
    </source>
</evidence>
<proteinExistence type="predicted"/>
<protein>
    <submittedName>
        <fullName evidence="2">Uncharacterized protein</fullName>
    </submittedName>
</protein>
<organism evidence="2 3">
    <name type="scientific">Sparassis crispa</name>
    <dbReference type="NCBI Taxonomy" id="139825"/>
    <lineage>
        <taxon>Eukaryota</taxon>
        <taxon>Fungi</taxon>
        <taxon>Dikarya</taxon>
        <taxon>Basidiomycota</taxon>
        <taxon>Agaricomycotina</taxon>
        <taxon>Agaricomycetes</taxon>
        <taxon>Polyporales</taxon>
        <taxon>Sparassidaceae</taxon>
        <taxon>Sparassis</taxon>
    </lineage>
</organism>
<dbReference type="InParanoid" id="A0A401GP68"/>
<dbReference type="OrthoDB" id="3271131at2759"/>
<keyword evidence="3" id="KW-1185">Reference proteome</keyword>
<feature type="region of interest" description="Disordered" evidence="1">
    <location>
        <begin position="653"/>
        <end position="713"/>
    </location>
</feature>
<dbReference type="STRING" id="139825.A0A401GP68"/>
<feature type="compositionally biased region" description="Polar residues" evidence="1">
    <location>
        <begin position="533"/>
        <end position="547"/>
    </location>
</feature>
<gene>
    <name evidence="2" type="ORF">SCP_0510650</name>
</gene>
<dbReference type="EMBL" id="BFAD01000005">
    <property type="protein sequence ID" value="GBE84006.1"/>
    <property type="molecule type" value="Genomic_DNA"/>
</dbReference>
<dbReference type="RefSeq" id="XP_027614919.1">
    <property type="nucleotide sequence ID" value="XM_027759118.1"/>
</dbReference>
<dbReference type="GeneID" id="38780923"/>
<feature type="region of interest" description="Disordered" evidence="1">
    <location>
        <begin position="145"/>
        <end position="167"/>
    </location>
</feature>
<reference evidence="2 3" key="1">
    <citation type="journal article" date="2018" name="Sci. Rep.">
        <title>Genome sequence of the cauliflower mushroom Sparassis crispa (Hanabiratake) and its association with beneficial usage.</title>
        <authorList>
            <person name="Kiyama R."/>
            <person name="Furutani Y."/>
            <person name="Kawaguchi K."/>
            <person name="Nakanishi T."/>
        </authorList>
    </citation>
    <scope>NUCLEOTIDE SEQUENCE [LARGE SCALE GENOMIC DNA]</scope>
</reference>
<dbReference type="AlphaFoldDB" id="A0A401GP68"/>
<feature type="region of interest" description="Disordered" evidence="1">
    <location>
        <begin position="398"/>
        <end position="442"/>
    </location>
</feature>
<evidence type="ECO:0000313" key="2">
    <source>
        <dbReference type="EMBL" id="GBE84006.1"/>
    </source>
</evidence>
<feature type="region of interest" description="Disordered" evidence="1">
    <location>
        <begin position="479"/>
        <end position="582"/>
    </location>
</feature>
<feature type="compositionally biased region" description="Pro residues" evidence="1">
    <location>
        <begin position="686"/>
        <end position="696"/>
    </location>
</feature>
<accession>A0A401GP68</accession>
<comment type="caution">
    <text evidence="2">The sequence shown here is derived from an EMBL/GenBank/DDBJ whole genome shotgun (WGS) entry which is preliminary data.</text>
</comment>
<feature type="compositionally biased region" description="Low complexity" evidence="1">
    <location>
        <begin position="501"/>
        <end position="512"/>
    </location>
</feature>
<evidence type="ECO:0000313" key="3">
    <source>
        <dbReference type="Proteomes" id="UP000287166"/>
    </source>
</evidence>
<feature type="compositionally biased region" description="Basic and acidic residues" evidence="1">
    <location>
        <begin position="550"/>
        <end position="562"/>
    </location>
</feature>
<name>A0A401GP68_9APHY</name>
<feature type="region of interest" description="Disordered" evidence="1">
    <location>
        <begin position="19"/>
        <end position="54"/>
    </location>
</feature>
<sequence length="744" mass="81083">MPSSHQGWSFNLRAYDFSSGSDSDNDGDGTVASTNLSAVAHRSPHDQSSTVSDDAQLLRDIDLSSRTDSAAYKPNPWTIAKVNATSRKHHPVDFSAATCSRAPLAKKKPRGKIVEAFEKQCARRTNVPSQHAQQLAIPRTLPPGEVFQPAVASPPSTSLSDRLPPSSARHRNVASQLSACSAVPTLRSSTFTDTRFNQSDQPIVLRSSVLYTQDASSMVPQTPHTMTRSLAPVTPVSMFRSSAPSVSARKNIPISGAHTPSSNVPSNSHRFPDCLDASVGTQSFVRTVTEEEVFSHLTSIPQTPSHPILSDSVSVTKNPTCKIEEIASTSRLGLTPEEIKTSVSSQTSCYARFLRPGVSPQLLYSPHQTVTRPSSFVLKAEDTESTALPRSVVPATFPDTKSSILGQQSSVGRNGTRSPLRNRPTSRISPTNTRLLHYSDQPSPLHVDSPALIEPRSMLAITSTVSLDANTRTVDHLTPARRAPPSAIPLPAQRLYPTGPSSVISSMHTSISDHSPRATKRLHNAKRDAYTAFPTTPDSGWSTLSSTKRPRNEPSRIGDARKSVRSSGRFRLPPSLLPSRDAIPTRQKLRIVTYRPPPPEERHAACKIIVSDDESDEACTRGISAASGSCELMFKRSGRKLDCMSSDTDCVADHFPKHSPAQKSTSARRSPRHKSFPHMVSRAILPSPPTSDPPLPLLDVNEQQKSSSDDLRMEFRTHNLGQRYSATRRAIAKVCLLSIWNTFR</sequence>
<feature type="compositionally biased region" description="Polar residues" evidence="1">
    <location>
        <begin position="399"/>
        <end position="434"/>
    </location>
</feature>
<dbReference type="Proteomes" id="UP000287166">
    <property type="component" value="Unassembled WGS sequence"/>
</dbReference>